<protein>
    <submittedName>
        <fullName evidence="2">Metallophosphoesterase</fullName>
    </submittedName>
</protein>
<feature type="region of interest" description="Disordered" evidence="1">
    <location>
        <begin position="300"/>
        <end position="332"/>
    </location>
</feature>
<comment type="caution">
    <text evidence="2">The sequence shown here is derived from an EMBL/GenBank/DDBJ whole genome shotgun (WGS) entry which is preliminary data.</text>
</comment>
<proteinExistence type="predicted"/>
<dbReference type="RefSeq" id="WP_208054340.1">
    <property type="nucleotide sequence ID" value="NZ_JAGEMK010000001.1"/>
</dbReference>
<evidence type="ECO:0000313" key="3">
    <source>
        <dbReference type="Proteomes" id="UP000664209"/>
    </source>
</evidence>
<name>A0A939LQG4_9CELL</name>
<gene>
    <name evidence="2" type="ORF">J4G33_02770</name>
</gene>
<keyword evidence="3" id="KW-1185">Reference proteome</keyword>
<accession>A0A939LQG4</accession>
<dbReference type="SUPFAM" id="SSF56300">
    <property type="entry name" value="Metallo-dependent phosphatases"/>
    <property type="match status" value="1"/>
</dbReference>
<dbReference type="AlphaFoldDB" id="A0A939LQG4"/>
<dbReference type="EMBL" id="JAGEMK010000001">
    <property type="protein sequence ID" value="MBO1750720.1"/>
    <property type="molecule type" value="Genomic_DNA"/>
</dbReference>
<feature type="compositionally biased region" description="Acidic residues" evidence="1">
    <location>
        <begin position="305"/>
        <end position="332"/>
    </location>
</feature>
<evidence type="ECO:0000256" key="1">
    <source>
        <dbReference type="SAM" id="MobiDB-lite"/>
    </source>
</evidence>
<evidence type="ECO:0000313" key="2">
    <source>
        <dbReference type="EMBL" id="MBO1750720.1"/>
    </source>
</evidence>
<dbReference type="InterPro" id="IPR029052">
    <property type="entry name" value="Metallo-depent_PP-like"/>
</dbReference>
<dbReference type="Proteomes" id="UP000664209">
    <property type="component" value="Unassembled WGS sequence"/>
</dbReference>
<sequence length="592" mass="60840">MHPTTTSSPEPPTPSERPTVRERLAVLAGRPVRLSPRRLATSALVVLAVLIPSAAWGISTARADAGLGPHTARYEVTLDRAVTLDLGPLGTVVVDSPMPFALGARVVVQEIPREVTALQGVDTLDALLGDLESYVQFFSSPASTVEVAVRALAVDALRRTLLAATTVTVTVVLVRSGLGKRRRAELAAAAAPHRSLIAGGAVVALLVVGTVSASGPFPAAPQSGPQASAVFDDTPLEGARITGRLAGVIDTYGGVVVDAYRENETFYATATANLEESWAARAEADAELARLRQAVRDIGAGAAPEDAEEPGTSDGSSSEEEDPSEGDEGPLLPEEEGVVTLLLLTDMHCNVGMAPVIRRAVELSGADVVLNGGDTTVNGTSVESYCVTALANAIPDGVTTVVADGNHDSDETSAQGRAAGMTVLDGAVVDVAGVRILGDKDPRATRIGGGTALAGEETVAGVSARLAEVACADEAGVDLMLVHDSGMAAATLEQGCAPAVVAGHMHRRIGPYRYGQGVRYIGSSVAGAALGQPTVGPLNGVAEMTVLRFDLEERRVLDYRLVQVRPDASADVGFAVRWPGAPVPSVLPGGAR</sequence>
<organism evidence="2 3">
    <name type="scientific">Actinotalea soli</name>
    <dbReference type="NCBI Taxonomy" id="2819234"/>
    <lineage>
        <taxon>Bacteria</taxon>
        <taxon>Bacillati</taxon>
        <taxon>Actinomycetota</taxon>
        <taxon>Actinomycetes</taxon>
        <taxon>Micrococcales</taxon>
        <taxon>Cellulomonadaceae</taxon>
        <taxon>Actinotalea</taxon>
    </lineage>
</organism>
<reference evidence="2" key="1">
    <citation type="submission" date="2021-03" db="EMBL/GenBank/DDBJ databases">
        <title>Actinotalea soli sp. nov., isolated from soil.</title>
        <authorList>
            <person name="Ping W."/>
            <person name="Zhang J."/>
        </authorList>
    </citation>
    <scope>NUCLEOTIDE SEQUENCE</scope>
    <source>
        <strain evidence="2">BY-33</strain>
    </source>
</reference>